<evidence type="ECO:0000313" key="2">
    <source>
        <dbReference type="Proteomes" id="UP001241926"/>
    </source>
</evidence>
<name>A0ABT7J216_9ACTN</name>
<dbReference type="RefSeq" id="WP_285434187.1">
    <property type="nucleotide sequence ID" value="NZ_JASJUS010000019.1"/>
</dbReference>
<accession>A0ABT7J216</accession>
<dbReference type="EMBL" id="JASJUS010000019">
    <property type="protein sequence ID" value="MDL2078900.1"/>
    <property type="molecule type" value="Genomic_DNA"/>
</dbReference>
<evidence type="ECO:0000313" key="1">
    <source>
        <dbReference type="EMBL" id="MDL2078900.1"/>
    </source>
</evidence>
<gene>
    <name evidence="1" type="ORF">QNN03_20915</name>
</gene>
<protein>
    <submittedName>
        <fullName evidence="1">Immunity 49 family protein</fullName>
    </submittedName>
</protein>
<keyword evidence="2" id="KW-1185">Reference proteome</keyword>
<proteinExistence type="predicted"/>
<dbReference type="Proteomes" id="UP001241926">
    <property type="component" value="Unassembled WGS sequence"/>
</dbReference>
<comment type="caution">
    <text evidence="1">The sequence shown here is derived from an EMBL/GenBank/DDBJ whole genome shotgun (WGS) entry which is preliminary data.</text>
</comment>
<dbReference type="Pfam" id="PF15575">
    <property type="entry name" value="Imm49"/>
    <property type="match status" value="1"/>
</dbReference>
<sequence length="248" mass="28091">MFDGALGQAMDHLCARLASNPDASDLRTWEATVTAMQVSAAAFGAANRTDGTIECRIADQLRAIPATGPQYYINAGNWLTAFWLSIVCREQARMTQLCEIPLDLLRQSGKEYDEYVYYWIDSLQTYWLERPGLGEKLMAAIQFSSPDVARIADRDLLDKILYQPINLFHMFLRKDREGFNRALVEALELHKDFWTATEEREESVEGYLALGPLAVTCLAYDAGFPIEVESDYIPSELLNRAWLGEFPT</sequence>
<reference evidence="1 2" key="1">
    <citation type="submission" date="2023-05" db="EMBL/GenBank/DDBJ databases">
        <title>Streptomyces fuscus sp. nov., a brown-black pigment producing actinomyces isolated from dry sand of Sea duck farm.</title>
        <authorList>
            <person name="Xie J."/>
            <person name="Shen N."/>
        </authorList>
    </citation>
    <scope>NUCLEOTIDE SEQUENCE [LARGE SCALE GENOMIC DNA]</scope>
    <source>
        <strain evidence="1 2">GXMU-J15</strain>
    </source>
</reference>
<dbReference type="InterPro" id="IPR029074">
    <property type="entry name" value="Imm49"/>
</dbReference>
<organism evidence="1 2">
    <name type="scientific">Streptomyces fuscus</name>
    <dbReference type="NCBI Taxonomy" id="3048495"/>
    <lineage>
        <taxon>Bacteria</taxon>
        <taxon>Bacillati</taxon>
        <taxon>Actinomycetota</taxon>
        <taxon>Actinomycetes</taxon>
        <taxon>Kitasatosporales</taxon>
        <taxon>Streptomycetaceae</taxon>
        <taxon>Streptomyces</taxon>
    </lineage>
</organism>